<dbReference type="EMBL" id="JASOPU010000269">
    <property type="protein sequence ID" value="MDK7294205.1"/>
    <property type="molecule type" value="Genomic_DNA"/>
</dbReference>
<evidence type="ECO:0000313" key="2">
    <source>
        <dbReference type="Proteomes" id="UP001237917"/>
    </source>
</evidence>
<accession>A0AAW6YQ22</accession>
<reference evidence="1" key="1">
    <citation type="submission" date="2023-05" db="EMBL/GenBank/DDBJ databases">
        <title>Cataloging the Phylogenetic Diversity of Human Bladder Bacteria.</title>
        <authorList>
            <person name="Du J."/>
        </authorList>
    </citation>
    <scope>NUCLEOTIDE SEQUENCE</scope>
    <source>
        <strain evidence="1">UMB0765</strain>
    </source>
</reference>
<sequence length="92" mass="10416">LSYRGKANTLLNARELNAIIIDLDSVSLNELKNLIDSFDNTPGYFGAIPRPTFLVTSGTGIHIYYVLDQPVDLFPYLKQQFKELKYGLTYKA</sequence>
<organism evidence="1 2">
    <name type="scientific">Streptococcus pasteurianus</name>
    <dbReference type="NCBI Taxonomy" id="197614"/>
    <lineage>
        <taxon>Bacteria</taxon>
        <taxon>Bacillati</taxon>
        <taxon>Bacillota</taxon>
        <taxon>Bacilli</taxon>
        <taxon>Lactobacillales</taxon>
        <taxon>Streptococcaceae</taxon>
        <taxon>Streptococcus</taxon>
    </lineage>
</organism>
<feature type="non-terminal residue" evidence="1">
    <location>
        <position position="92"/>
    </location>
</feature>
<name>A0AAW6YQ22_9STRE</name>
<gene>
    <name evidence="1" type="ORF">QP487_12365</name>
</gene>
<dbReference type="AlphaFoldDB" id="A0AAW6YQ22"/>
<dbReference type="Proteomes" id="UP001237917">
    <property type="component" value="Unassembled WGS sequence"/>
</dbReference>
<evidence type="ECO:0000313" key="1">
    <source>
        <dbReference type="EMBL" id="MDK7294205.1"/>
    </source>
</evidence>
<protein>
    <submittedName>
        <fullName evidence="1">Uncharacterized protein</fullName>
    </submittedName>
</protein>
<proteinExistence type="predicted"/>
<comment type="caution">
    <text evidence="1">The sequence shown here is derived from an EMBL/GenBank/DDBJ whole genome shotgun (WGS) entry which is preliminary data.</text>
</comment>
<feature type="non-terminal residue" evidence="1">
    <location>
        <position position="1"/>
    </location>
</feature>